<evidence type="ECO:0000259" key="8">
    <source>
        <dbReference type="PROSITE" id="PS51007"/>
    </source>
</evidence>
<dbReference type="SUPFAM" id="SSF46626">
    <property type="entry name" value="Cytochrome c"/>
    <property type="match status" value="1"/>
</dbReference>
<name>A0ABR6XE36_9BURK</name>
<dbReference type="Proteomes" id="UP000637632">
    <property type="component" value="Unassembled WGS sequence"/>
</dbReference>
<feature type="signal peptide" evidence="7">
    <location>
        <begin position="1"/>
        <end position="20"/>
    </location>
</feature>
<dbReference type="EMBL" id="JACOFT010000001">
    <property type="protein sequence ID" value="MBC3810569.1"/>
    <property type="molecule type" value="Genomic_DNA"/>
</dbReference>
<dbReference type="PROSITE" id="PS51007">
    <property type="entry name" value="CYTC"/>
    <property type="match status" value="1"/>
</dbReference>
<dbReference type="Pfam" id="PF00034">
    <property type="entry name" value="Cytochrom_C"/>
    <property type="match status" value="1"/>
</dbReference>
<evidence type="ECO:0000256" key="6">
    <source>
        <dbReference type="PROSITE-ProRule" id="PRU00433"/>
    </source>
</evidence>
<keyword evidence="7" id="KW-0732">Signal</keyword>
<organism evidence="9 10">
    <name type="scientific">Undibacterium aquatile</name>
    <dbReference type="NCBI Taxonomy" id="1537398"/>
    <lineage>
        <taxon>Bacteria</taxon>
        <taxon>Pseudomonadati</taxon>
        <taxon>Pseudomonadota</taxon>
        <taxon>Betaproteobacteria</taxon>
        <taxon>Burkholderiales</taxon>
        <taxon>Oxalobacteraceae</taxon>
        <taxon>Undibacterium</taxon>
    </lineage>
</organism>
<keyword evidence="10" id="KW-1185">Reference proteome</keyword>
<feature type="domain" description="Cytochrome c" evidence="8">
    <location>
        <begin position="22"/>
        <end position="123"/>
    </location>
</feature>
<evidence type="ECO:0000256" key="1">
    <source>
        <dbReference type="ARBA" id="ARBA00022448"/>
    </source>
</evidence>
<evidence type="ECO:0000256" key="4">
    <source>
        <dbReference type="ARBA" id="ARBA00022982"/>
    </source>
</evidence>
<sequence length="123" mass="13420">MRQRHLLLLVMAMVSPFAVAAGNVEAGKLVFTSRCASCHQIGASAHGGFAPQLNGVIGRTAGATIDFKYSPAMKNAKLIWTEKNLRSFLQAPEDVVPGTKMRFYGMSDDKKIADLLAYLRSFQ</sequence>
<dbReference type="InterPro" id="IPR002327">
    <property type="entry name" value="Cyt_c_1A/1B"/>
</dbReference>
<keyword evidence="3 6" id="KW-0479">Metal-binding</keyword>
<dbReference type="RefSeq" id="WP_190477429.1">
    <property type="nucleotide sequence ID" value="NZ_JACOFT010000001.1"/>
</dbReference>
<reference evidence="9 10" key="1">
    <citation type="submission" date="2020-08" db="EMBL/GenBank/DDBJ databases">
        <title>Novel species isolated from subtropical streams in China.</title>
        <authorList>
            <person name="Lu H."/>
        </authorList>
    </citation>
    <scope>NUCLEOTIDE SEQUENCE [LARGE SCALE GENOMIC DNA]</scope>
    <source>
        <strain evidence="9 10">CCTCC AB 2015119</strain>
    </source>
</reference>
<keyword evidence="5 6" id="KW-0408">Iron</keyword>
<evidence type="ECO:0000256" key="7">
    <source>
        <dbReference type="SAM" id="SignalP"/>
    </source>
</evidence>
<keyword evidence="1" id="KW-0813">Transport</keyword>
<feature type="chain" id="PRO_5046657159" evidence="7">
    <location>
        <begin position="21"/>
        <end position="123"/>
    </location>
</feature>
<dbReference type="Gene3D" id="1.10.760.10">
    <property type="entry name" value="Cytochrome c-like domain"/>
    <property type="match status" value="1"/>
</dbReference>
<evidence type="ECO:0000256" key="2">
    <source>
        <dbReference type="ARBA" id="ARBA00022617"/>
    </source>
</evidence>
<evidence type="ECO:0000313" key="9">
    <source>
        <dbReference type="EMBL" id="MBC3810569.1"/>
    </source>
</evidence>
<evidence type="ECO:0000256" key="5">
    <source>
        <dbReference type="ARBA" id="ARBA00023004"/>
    </source>
</evidence>
<accession>A0ABR6XE36</accession>
<dbReference type="InterPro" id="IPR036909">
    <property type="entry name" value="Cyt_c-like_dom_sf"/>
</dbReference>
<keyword evidence="4" id="KW-0249">Electron transport</keyword>
<evidence type="ECO:0000313" key="10">
    <source>
        <dbReference type="Proteomes" id="UP000637632"/>
    </source>
</evidence>
<gene>
    <name evidence="9" type="ORF">H8K26_03875</name>
</gene>
<keyword evidence="2 6" id="KW-0349">Heme</keyword>
<dbReference type="PANTHER" id="PTHR11961">
    <property type="entry name" value="CYTOCHROME C"/>
    <property type="match status" value="1"/>
</dbReference>
<comment type="caution">
    <text evidence="9">The sequence shown here is derived from an EMBL/GenBank/DDBJ whole genome shotgun (WGS) entry which is preliminary data.</text>
</comment>
<protein>
    <submittedName>
        <fullName evidence="9">Cytochrome c family protein</fullName>
    </submittedName>
</protein>
<evidence type="ECO:0000256" key="3">
    <source>
        <dbReference type="ARBA" id="ARBA00022723"/>
    </source>
</evidence>
<proteinExistence type="predicted"/>
<dbReference type="InterPro" id="IPR009056">
    <property type="entry name" value="Cyt_c-like_dom"/>
</dbReference>
<dbReference type="PRINTS" id="PR00604">
    <property type="entry name" value="CYTCHRMECIAB"/>
</dbReference>